<evidence type="ECO:0000313" key="2">
    <source>
        <dbReference type="Proteomes" id="UP000009881"/>
    </source>
</evidence>
<protein>
    <submittedName>
        <fullName evidence="1">Uncharacterized protein</fullName>
    </submittedName>
</protein>
<keyword evidence="2" id="KW-1185">Reference proteome</keyword>
<dbReference type="AlphaFoldDB" id="K9HBZ4"/>
<dbReference type="RefSeq" id="WP_009542855.1">
    <property type="nucleotide sequence ID" value="NZ_ANHY01000033.1"/>
</dbReference>
<name>K9HBZ4_9PROT</name>
<reference evidence="1 2" key="1">
    <citation type="journal article" date="2013" name="Genome Announc.">
        <title>Draft Genome Sequence of an Alphaproteobacterium, Caenispirillum salinarum AK4(T), Isolated from a Solar Saltern.</title>
        <authorList>
            <person name="Khatri I."/>
            <person name="Singh A."/>
            <person name="Korpole S."/>
            <person name="Pinnaka A.K."/>
            <person name="Subramanian S."/>
        </authorList>
    </citation>
    <scope>NUCLEOTIDE SEQUENCE [LARGE SCALE GENOMIC DNA]</scope>
    <source>
        <strain evidence="1 2">AK4</strain>
    </source>
</reference>
<gene>
    <name evidence="1" type="ORF">C882_2864</name>
</gene>
<dbReference type="EMBL" id="ANHY01000033">
    <property type="protein sequence ID" value="EKV26286.1"/>
    <property type="molecule type" value="Genomic_DNA"/>
</dbReference>
<proteinExistence type="predicted"/>
<organism evidence="1 2">
    <name type="scientific">Caenispirillum salinarum AK4</name>
    <dbReference type="NCBI Taxonomy" id="1238182"/>
    <lineage>
        <taxon>Bacteria</taxon>
        <taxon>Pseudomonadati</taxon>
        <taxon>Pseudomonadota</taxon>
        <taxon>Alphaproteobacteria</taxon>
        <taxon>Rhodospirillales</taxon>
        <taxon>Novispirillaceae</taxon>
        <taxon>Caenispirillum</taxon>
    </lineage>
</organism>
<sequence length="179" mass="19468">MTFAADAFAFTFEADLSLGEDLLRRVPGPPPDAALLTRSPLGTFWADAPDHTVPEGFDELRLAVAPGTDRVIGASALAYLDTPEAAEARARANAWSLTMLHGPTQARGPAACVRWVRDLEDGRRLQLSCYRNARVVALRLCLGAGRAEVRDERGLMRSGTRRTGNALETLKRADIVRLN</sequence>
<comment type="caution">
    <text evidence="1">The sequence shown here is derived from an EMBL/GenBank/DDBJ whole genome shotgun (WGS) entry which is preliminary data.</text>
</comment>
<dbReference type="Proteomes" id="UP000009881">
    <property type="component" value="Unassembled WGS sequence"/>
</dbReference>
<accession>K9HBZ4</accession>
<evidence type="ECO:0000313" key="1">
    <source>
        <dbReference type="EMBL" id="EKV26286.1"/>
    </source>
</evidence>